<evidence type="ECO:0000313" key="2">
    <source>
        <dbReference type="Proteomes" id="UP000074072"/>
    </source>
</evidence>
<comment type="caution">
    <text evidence="1">The sequence shown here is derived from an EMBL/GenBank/DDBJ whole genome shotgun (WGS) entry which is preliminary data.</text>
</comment>
<dbReference type="Proteomes" id="UP000074072">
    <property type="component" value="Unassembled WGS sequence"/>
</dbReference>
<proteinExistence type="predicted"/>
<dbReference type="RefSeq" id="WP_058751613.1">
    <property type="nucleotide sequence ID" value="NZ_LDTE01000022.1"/>
</dbReference>
<gene>
    <name evidence="1" type="ORF">SB4_04650</name>
</gene>
<sequence length="352" mass="39050">MKDLEIDRLNAMGTEQLFIRFLTELFSAKNLIVVDEGSPNRRADLAVRQGDDEAMTLVELKLHRSKRIAERAVHNALLQMARMMQASGAAQGIVIFTQPIDRRYLNDLPPGVVVWDLDELVRQTRNFPSLATDLADLLKILQVGAERPPEEAGRGAVTAMADLLEGDDVASPDPAAGAVIVKELRSLAAGKTDASAFEKVCQRALELMFGNDFAGWRPQNQVDAGFHRMDLIGRLVATENPFWSTLASDFRTRYVVFEFKNYTDAISQEQIYTTEKYLFVPALRSVALVVARNGVSESAMKAIRGSLREQGKLILAVSLDEFCSMLLRLDDGGDPTDELYGKLDDLLMTIGR</sequence>
<evidence type="ECO:0008006" key="3">
    <source>
        <dbReference type="Google" id="ProtNLM"/>
    </source>
</evidence>
<protein>
    <recommendedName>
        <fullName evidence="3">Restriction endonuclease type IV Mrr domain-containing protein</fullName>
    </recommendedName>
</protein>
<dbReference type="OrthoDB" id="6691177at2"/>
<reference evidence="1 2" key="1">
    <citation type="journal article" date="2016" name="Front. Microbiol.">
        <title>Genomic Resource of Rice Seed Associated Bacteria.</title>
        <authorList>
            <person name="Midha S."/>
            <person name="Bansal K."/>
            <person name="Sharma S."/>
            <person name="Kumar N."/>
            <person name="Patil P.P."/>
            <person name="Chaudhry V."/>
            <person name="Patil P.B."/>
        </authorList>
    </citation>
    <scope>NUCLEOTIDE SEQUENCE [LARGE SCALE GENOMIC DNA]</scope>
    <source>
        <strain evidence="1 2">SB4</strain>
    </source>
</reference>
<dbReference type="PATRIC" id="fig|33051.4.peg.1560"/>
<evidence type="ECO:0000313" key="1">
    <source>
        <dbReference type="EMBL" id="KTW01990.1"/>
    </source>
</evidence>
<name>A0A147J1E6_9SPHN</name>
<organism evidence="1 2">
    <name type="scientific">Sphingomonas sanguinis</name>
    <dbReference type="NCBI Taxonomy" id="33051"/>
    <lineage>
        <taxon>Bacteria</taxon>
        <taxon>Pseudomonadati</taxon>
        <taxon>Pseudomonadota</taxon>
        <taxon>Alphaproteobacteria</taxon>
        <taxon>Sphingomonadales</taxon>
        <taxon>Sphingomonadaceae</taxon>
        <taxon>Sphingomonas</taxon>
    </lineage>
</organism>
<dbReference type="EMBL" id="LDTE01000022">
    <property type="protein sequence ID" value="KTW01990.1"/>
    <property type="molecule type" value="Genomic_DNA"/>
</dbReference>
<accession>A0A147J1E6</accession>
<dbReference type="AlphaFoldDB" id="A0A147J1E6"/>